<dbReference type="Proteomes" id="UP000479710">
    <property type="component" value="Unassembled WGS sequence"/>
</dbReference>
<proteinExistence type="predicted"/>
<evidence type="ECO:0000313" key="2">
    <source>
        <dbReference type="Proteomes" id="UP000479710"/>
    </source>
</evidence>
<gene>
    <name evidence="1" type="ORF">E2562_006061</name>
</gene>
<comment type="caution">
    <text evidence="1">The sequence shown here is derived from an EMBL/GenBank/DDBJ whole genome shotgun (WGS) entry which is preliminary data.</text>
</comment>
<keyword evidence="2" id="KW-1185">Reference proteome</keyword>
<feature type="non-terminal residue" evidence="1">
    <location>
        <position position="1"/>
    </location>
</feature>
<dbReference type="EMBL" id="SPHZ02000002">
    <property type="protein sequence ID" value="KAF0928624.1"/>
    <property type="molecule type" value="Genomic_DNA"/>
</dbReference>
<dbReference type="AlphaFoldDB" id="A0A6G1EVG0"/>
<accession>A0A6G1EVG0</accession>
<evidence type="ECO:0000313" key="1">
    <source>
        <dbReference type="EMBL" id="KAF0928624.1"/>
    </source>
</evidence>
<reference evidence="1 2" key="1">
    <citation type="submission" date="2019-11" db="EMBL/GenBank/DDBJ databases">
        <title>Whole genome sequence of Oryza granulata.</title>
        <authorList>
            <person name="Li W."/>
        </authorList>
    </citation>
    <scope>NUCLEOTIDE SEQUENCE [LARGE SCALE GENOMIC DNA]</scope>
    <source>
        <strain evidence="2">cv. Menghai</strain>
        <tissue evidence="1">Leaf</tissue>
    </source>
</reference>
<sequence>VIVLGAKSGTWNLGIPFLLTIWVATRIYVIRLAILQGGFGCAGAARVWGHILPDSGMLSGV</sequence>
<protein>
    <submittedName>
        <fullName evidence="1">Uncharacterized protein</fullName>
    </submittedName>
</protein>
<name>A0A6G1EVG0_9ORYZ</name>
<organism evidence="1 2">
    <name type="scientific">Oryza meyeriana var. granulata</name>
    <dbReference type="NCBI Taxonomy" id="110450"/>
    <lineage>
        <taxon>Eukaryota</taxon>
        <taxon>Viridiplantae</taxon>
        <taxon>Streptophyta</taxon>
        <taxon>Embryophyta</taxon>
        <taxon>Tracheophyta</taxon>
        <taxon>Spermatophyta</taxon>
        <taxon>Magnoliopsida</taxon>
        <taxon>Liliopsida</taxon>
        <taxon>Poales</taxon>
        <taxon>Poaceae</taxon>
        <taxon>BOP clade</taxon>
        <taxon>Oryzoideae</taxon>
        <taxon>Oryzeae</taxon>
        <taxon>Oryzinae</taxon>
        <taxon>Oryza</taxon>
        <taxon>Oryza meyeriana</taxon>
    </lineage>
</organism>